<evidence type="ECO:0000256" key="1">
    <source>
        <dbReference type="SAM" id="Coils"/>
    </source>
</evidence>
<feature type="compositionally biased region" description="Low complexity" evidence="2">
    <location>
        <begin position="337"/>
        <end position="346"/>
    </location>
</feature>
<proteinExistence type="predicted"/>
<feature type="region of interest" description="Disordered" evidence="2">
    <location>
        <begin position="243"/>
        <end position="436"/>
    </location>
</feature>
<evidence type="ECO:0000313" key="3">
    <source>
        <dbReference type="EMBL" id="ORY90621.1"/>
    </source>
</evidence>
<dbReference type="InParanoid" id="A0A1Y2G543"/>
<evidence type="ECO:0000313" key="4">
    <source>
        <dbReference type="Proteomes" id="UP000193467"/>
    </source>
</evidence>
<feature type="compositionally biased region" description="Basic and acidic residues" evidence="2">
    <location>
        <begin position="513"/>
        <end position="534"/>
    </location>
</feature>
<dbReference type="AlphaFoldDB" id="A0A1Y2G543"/>
<feature type="compositionally biased region" description="Polar residues" evidence="2">
    <location>
        <begin position="757"/>
        <end position="777"/>
    </location>
</feature>
<feature type="compositionally biased region" description="Basic and acidic residues" evidence="2">
    <location>
        <begin position="256"/>
        <end position="280"/>
    </location>
</feature>
<feature type="compositionally biased region" description="Low complexity" evidence="2">
    <location>
        <begin position="738"/>
        <end position="747"/>
    </location>
</feature>
<feature type="compositionally biased region" description="Low complexity" evidence="2">
    <location>
        <begin position="416"/>
        <end position="436"/>
    </location>
</feature>
<comment type="caution">
    <text evidence="3">The sequence shown here is derived from an EMBL/GenBank/DDBJ whole genome shotgun (WGS) entry which is preliminary data.</text>
</comment>
<protein>
    <submittedName>
        <fullName evidence="3">Uncharacterized protein</fullName>
    </submittedName>
</protein>
<feature type="compositionally biased region" description="Gly residues" evidence="2">
    <location>
        <begin position="503"/>
        <end position="512"/>
    </location>
</feature>
<feature type="region of interest" description="Disordered" evidence="2">
    <location>
        <begin position="49"/>
        <end position="209"/>
    </location>
</feature>
<name>A0A1Y2G543_9BASI</name>
<feature type="compositionally biased region" description="Basic and acidic residues" evidence="2">
    <location>
        <begin position="160"/>
        <end position="181"/>
    </location>
</feature>
<feature type="compositionally biased region" description="Polar residues" evidence="2">
    <location>
        <begin position="321"/>
        <end position="333"/>
    </location>
</feature>
<dbReference type="Proteomes" id="UP000193467">
    <property type="component" value="Unassembled WGS sequence"/>
</dbReference>
<accession>A0A1Y2G543</accession>
<feature type="compositionally biased region" description="Low complexity" evidence="2">
    <location>
        <begin position="667"/>
        <end position="677"/>
    </location>
</feature>
<reference evidence="3 4" key="1">
    <citation type="submission" date="2016-07" db="EMBL/GenBank/DDBJ databases">
        <title>Pervasive Adenine N6-methylation of Active Genes in Fungi.</title>
        <authorList>
            <consortium name="DOE Joint Genome Institute"/>
            <person name="Mondo S.J."/>
            <person name="Dannebaum R.O."/>
            <person name="Kuo R.C."/>
            <person name="Labutti K."/>
            <person name="Haridas S."/>
            <person name="Kuo A."/>
            <person name="Salamov A."/>
            <person name="Ahrendt S.R."/>
            <person name="Lipzen A."/>
            <person name="Sullivan W."/>
            <person name="Andreopoulos W.B."/>
            <person name="Clum A."/>
            <person name="Lindquist E."/>
            <person name="Daum C."/>
            <person name="Ramamoorthy G.K."/>
            <person name="Gryganskyi A."/>
            <person name="Culley D."/>
            <person name="Magnuson J.K."/>
            <person name="James T.Y."/>
            <person name="O'Malley M.A."/>
            <person name="Stajich J.E."/>
            <person name="Spatafora J.W."/>
            <person name="Visel A."/>
            <person name="Grigoriev I.V."/>
        </authorList>
    </citation>
    <scope>NUCLEOTIDE SEQUENCE [LARGE SCALE GENOMIC DNA]</scope>
    <source>
        <strain evidence="3 4">62-1032</strain>
    </source>
</reference>
<keyword evidence="4" id="KW-1185">Reference proteome</keyword>
<feature type="region of interest" description="Disordered" evidence="2">
    <location>
        <begin position="1"/>
        <end position="32"/>
    </location>
</feature>
<feature type="compositionally biased region" description="Polar residues" evidence="2">
    <location>
        <begin position="354"/>
        <end position="366"/>
    </location>
</feature>
<feature type="region of interest" description="Disordered" evidence="2">
    <location>
        <begin position="497"/>
        <end position="777"/>
    </location>
</feature>
<feature type="compositionally biased region" description="Low complexity" evidence="2">
    <location>
        <begin position="118"/>
        <end position="132"/>
    </location>
</feature>
<feature type="compositionally biased region" description="Polar residues" evidence="2">
    <location>
        <begin position="19"/>
        <end position="28"/>
    </location>
</feature>
<feature type="compositionally biased region" description="Basic and acidic residues" evidence="2">
    <location>
        <begin position="722"/>
        <end position="732"/>
    </location>
</feature>
<feature type="compositionally biased region" description="Low complexity" evidence="2">
    <location>
        <begin position="600"/>
        <end position="611"/>
    </location>
</feature>
<feature type="compositionally biased region" description="Acidic residues" evidence="2">
    <location>
        <begin position="536"/>
        <end position="545"/>
    </location>
</feature>
<gene>
    <name evidence="3" type="ORF">BCR35DRAFT_328395</name>
</gene>
<sequence>MPPSTPLASLHPYAALPSPSRSPFQSSELLPRFADGTEEVEVLQDGAVNAQQQLGGSRSRPPSYFAYQPTAPLVPPEAPRQPLERGKSLPNLARRLSLKPSPRSQAMEETPRKQKSALGFSSLFSNRSGSTSSRKKSGPPAPLTLTNFLLPHPHAPAPSRRRDEEDHSPTAHVHSIDDFSPSRRRPSRPSHLQAPPQSARSAYAAMLTPTQQEQIEMEETLWAQLPVSAPPYRRWEGQRVELRRGSSAGDWEMELQEARSDDGRDEEGRRSGLDWRRGHSDTSLPFDISYPAAGSPTTSTVSPFLGSLRPTATPLDVLTPTRPTLVSAFSTETRIFLPTLPSSDTPPDSRPASFASQSSVAETPSINLRRPSVPDSPKSTRTDVYQRRIIEFPPPSPAQPPTSSSFPLPPTRQLFSSDESLSSDSHGSSWQGSSLEADGGIRMRTFESMSFSQIISQSLAEVETKPVPILGAAAGGVEASLRESGALEEFEQEVEFPWSGCGSLNGSGSGGRGSEDQGRRREQPLSREDWKQLEELIAEQTEEDEGSYKSRRKTSEGSRDSKKSRRKGMFVSPAASLSGLEAPASIDDYHTTNRGRIAPSTSSNSATSSESGQQHQNDHRIPLPRQSATSPSFSRHVAHPPRSPGIQPLHLLRRSAPRSPSTQSGFSQTATPSSTTEETAEQFKVPRQQGWKTGLDKLASLDGGSKVNRMPLVRRRSASAPESREQGHREVLAEWQETSTRSTSTQTAPSDLFIPPSHTNASLYASASTNDTRTSLGTLPNAESLFFSLPSSFQALPSPPLAPESLSTLNLSCTSPDSTSPDATAFDLDSSSTDYELELNSAVQSAEVVDVVRSPVGSPTLSRARDRGRGEVRSMARASLLPLRKSSSSSAPMEEVLAKVGGDEATMGQKGEEGAEVNMVKMLRERNRALEEEVQRLRAALGIESANSDESL</sequence>
<organism evidence="3 4">
    <name type="scientific">Leucosporidium creatinivorum</name>
    <dbReference type="NCBI Taxonomy" id="106004"/>
    <lineage>
        <taxon>Eukaryota</taxon>
        <taxon>Fungi</taxon>
        <taxon>Dikarya</taxon>
        <taxon>Basidiomycota</taxon>
        <taxon>Pucciniomycotina</taxon>
        <taxon>Microbotryomycetes</taxon>
        <taxon>Leucosporidiales</taxon>
        <taxon>Leucosporidium</taxon>
    </lineage>
</organism>
<keyword evidence="1" id="KW-0175">Coiled coil</keyword>
<feature type="compositionally biased region" description="Basic and acidic residues" evidence="2">
    <location>
        <begin position="378"/>
        <end position="390"/>
    </location>
</feature>
<feature type="coiled-coil region" evidence="1">
    <location>
        <begin position="920"/>
        <end position="947"/>
    </location>
</feature>
<dbReference type="EMBL" id="MCGR01000003">
    <property type="protein sequence ID" value="ORY90621.1"/>
    <property type="molecule type" value="Genomic_DNA"/>
</dbReference>
<evidence type="ECO:0000256" key="2">
    <source>
        <dbReference type="SAM" id="MobiDB-lite"/>
    </source>
</evidence>